<accession>A0A7T7WKJ3</accession>
<evidence type="ECO:0000313" key="1">
    <source>
        <dbReference type="EMBL" id="QQN89405.1"/>
    </source>
</evidence>
<protein>
    <submittedName>
        <fullName evidence="1">Uncharacterized protein</fullName>
    </submittedName>
</protein>
<dbReference type="RefSeq" id="WP_180033905.1">
    <property type="nucleotide sequence ID" value="NZ_CP060811.1"/>
</dbReference>
<reference evidence="1 2" key="1">
    <citation type="submission" date="2020-08" db="EMBL/GenBank/DDBJ databases">
        <title>Emergence of ISAba1-mediated novel tet(X) in Acinetobacter variabilis from a chicken farm.</title>
        <authorList>
            <person name="Peng K."/>
            <person name="Li R."/>
        </authorList>
    </citation>
    <scope>NUCLEOTIDE SEQUENCE [LARGE SCALE GENOMIC DNA]</scope>
    <source>
        <strain evidence="1 2">XM9F202-2</strain>
    </source>
</reference>
<gene>
    <name evidence="1" type="ORF">IAQ69_07070</name>
</gene>
<sequence length="167" mass="19316">MNIHFTRLATGFPEPLVIPEDTEESYKVFHASAYADFRNCFLNQDISSIEHSDPVSAKHARSGLIQLNENAYHGLPLENFYTDKACHESGFRIQDTHKTIDVNVLRIRKSAIRIYWCYMSHSRAVMVLRILTKREDANLHQNPKIQEIGNALLPFFNDPKGFKERII</sequence>
<organism evidence="1 2">
    <name type="scientific">Acinetobacter variabilis</name>
    <dbReference type="NCBI Taxonomy" id="70346"/>
    <lineage>
        <taxon>Bacteria</taxon>
        <taxon>Pseudomonadati</taxon>
        <taxon>Pseudomonadota</taxon>
        <taxon>Gammaproteobacteria</taxon>
        <taxon>Moraxellales</taxon>
        <taxon>Moraxellaceae</taxon>
        <taxon>Acinetobacter</taxon>
    </lineage>
</organism>
<evidence type="ECO:0000313" key="2">
    <source>
        <dbReference type="Proteomes" id="UP000596079"/>
    </source>
</evidence>
<dbReference type="Proteomes" id="UP000596079">
    <property type="component" value="Chromosome"/>
</dbReference>
<proteinExistence type="predicted"/>
<dbReference type="EMBL" id="CP060811">
    <property type="protein sequence ID" value="QQN89405.1"/>
    <property type="molecule type" value="Genomic_DNA"/>
</dbReference>
<dbReference type="AlphaFoldDB" id="A0A7T7WKJ3"/>
<name>A0A7T7WKJ3_9GAMM</name>